<dbReference type="AlphaFoldDB" id="A0A840Y7L9"/>
<dbReference type="Proteomes" id="UP000580654">
    <property type="component" value="Unassembled WGS sequence"/>
</dbReference>
<dbReference type="PRINTS" id="PR00111">
    <property type="entry name" value="ABHYDROLASE"/>
</dbReference>
<protein>
    <submittedName>
        <fullName evidence="2">Pimeloyl-ACP methyl ester carboxylesterase</fullName>
    </submittedName>
</protein>
<accession>A0A840Y7L9</accession>
<sequence>MPRLTLLLLPGLLCDARLWRDQLAGLADVADPVVADLTLDSDVATMAARAIASVEGPFALAGLSMGGYVALEVMRRAPGRVERLALFDTSARQDTPEGSRQRRGLISLTRSGQFRGVTPRLLPRLLHERNLGGPLAGEVMEMAERVGREAFLRQQAAILGRPDSRGDLPGIAVPTMVVCGEADILTPPDLAREIAEGIPGAALHILPGCAHLPSMEEPERVTALMRDWLG</sequence>
<dbReference type="InterPro" id="IPR000073">
    <property type="entry name" value="AB_hydrolase_1"/>
</dbReference>
<keyword evidence="3" id="KW-1185">Reference proteome</keyword>
<dbReference type="Pfam" id="PF12697">
    <property type="entry name" value="Abhydrolase_6"/>
    <property type="match status" value="1"/>
</dbReference>
<evidence type="ECO:0000313" key="2">
    <source>
        <dbReference type="EMBL" id="MBB5694759.1"/>
    </source>
</evidence>
<comment type="caution">
    <text evidence="2">The sequence shown here is derived from an EMBL/GenBank/DDBJ whole genome shotgun (WGS) entry which is preliminary data.</text>
</comment>
<proteinExistence type="predicted"/>
<name>A0A840Y7L9_9PROT</name>
<feature type="domain" description="AB hydrolase-1" evidence="1">
    <location>
        <begin position="7"/>
        <end position="223"/>
    </location>
</feature>
<dbReference type="PANTHER" id="PTHR43798:SF29">
    <property type="entry name" value="AB HYDROLASE-1 DOMAIN-CONTAINING PROTEIN"/>
    <property type="match status" value="1"/>
</dbReference>
<organism evidence="2 3">
    <name type="scientific">Muricoccus pecuniae</name>
    <dbReference type="NCBI Taxonomy" id="693023"/>
    <lineage>
        <taxon>Bacteria</taxon>
        <taxon>Pseudomonadati</taxon>
        <taxon>Pseudomonadota</taxon>
        <taxon>Alphaproteobacteria</taxon>
        <taxon>Acetobacterales</taxon>
        <taxon>Roseomonadaceae</taxon>
        <taxon>Muricoccus</taxon>
    </lineage>
</organism>
<evidence type="ECO:0000313" key="3">
    <source>
        <dbReference type="Proteomes" id="UP000580654"/>
    </source>
</evidence>
<evidence type="ECO:0000259" key="1">
    <source>
        <dbReference type="Pfam" id="PF12697"/>
    </source>
</evidence>
<gene>
    <name evidence="2" type="ORF">FHS87_002811</name>
</gene>
<reference evidence="2 3" key="1">
    <citation type="submission" date="2020-08" db="EMBL/GenBank/DDBJ databases">
        <title>Genomic Encyclopedia of Type Strains, Phase IV (KMG-IV): sequencing the most valuable type-strain genomes for metagenomic binning, comparative biology and taxonomic classification.</title>
        <authorList>
            <person name="Goeker M."/>
        </authorList>
    </citation>
    <scope>NUCLEOTIDE SEQUENCE [LARGE SCALE GENOMIC DNA]</scope>
    <source>
        <strain evidence="2 3">DSM 25622</strain>
    </source>
</reference>
<dbReference type="InterPro" id="IPR029058">
    <property type="entry name" value="AB_hydrolase_fold"/>
</dbReference>
<dbReference type="RefSeq" id="WP_184519382.1">
    <property type="nucleotide sequence ID" value="NZ_JACIJD010000012.1"/>
</dbReference>
<dbReference type="Gene3D" id="3.40.50.1820">
    <property type="entry name" value="alpha/beta hydrolase"/>
    <property type="match status" value="1"/>
</dbReference>
<dbReference type="PANTHER" id="PTHR43798">
    <property type="entry name" value="MONOACYLGLYCEROL LIPASE"/>
    <property type="match status" value="1"/>
</dbReference>
<dbReference type="SUPFAM" id="SSF53474">
    <property type="entry name" value="alpha/beta-Hydrolases"/>
    <property type="match status" value="1"/>
</dbReference>
<dbReference type="InterPro" id="IPR050266">
    <property type="entry name" value="AB_hydrolase_sf"/>
</dbReference>
<dbReference type="EMBL" id="JACIJD010000012">
    <property type="protein sequence ID" value="MBB5694759.1"/>
    <property type="molecule type" value="Genomic_DNA"/>
</dbReference>